<dbReference type="Proteomes" id="UP000613177">
    <property type="component" value="Unassembled WGS sequence"/>
</dbReference>
<evidence type="ECO:0000313" key="2">
    <source>
        <dbReference type="Proteomes" id="UP000613177"/>
    </source>
</evidence>
<dbReference type="AlphaFoldDB" id="A0A8H7SME4"/>
<proteinExistence type="predicted"/>
<name>A0A8H7SME4_9FUNG</name>
<evidence type="ECO:0000313" key="1">
    <source>
        <dbReference type="EMBL" id="KAG2233249.1"/>
    </source>
</evidence>
<comment type="caution">
    <text evidence="1">The sequence shown here is derived from an EMBL/GenBank/DDBJ whole genome shotgun (WGS) entry which is preliminary data.</text>
</comment>
<sequence length="300" mass="34763">MQLQNNPEEIVRNFLFSGTDNGIAKMTEIVPLNLESFNYHLRLHNVYSPLADTQESTDDVKELPFNPLPKLLTVNAGDIDLSGENSFSKAITVQDTKRAYREQIVSREQLREFYGSRKRPSAKSKVEILGYKFRSHLFTQERKEMKDDKKHLIMFIGDSGTGAGSTIKGYRRYGGTWKQKIHDQSNTTCITNENKATQTCIYYLCPLYNTKQQVMMKREMIQKSINVAFICYNQACDSVRNNRNVQRFGYDHRFIRSIILLFNQTFPQSATILSQFNTNFKDKTYSFLTRSEFRARGDAS</sequence>
<keyword evidence="2" id="KW-1185">Reference proteome</keyword>
<dbReference type="EMBL" id="JAEPRE010000085">
    <property type="protein sequence ID" value="KAG2233249.1"/>
    <property type="molecule type" value="Genomic_DNA"/>
</dbReference>
<accession>A0A8H7SME4</accession>
<reference evidence="1" key="1">
    <citation type="submission" date="2021-01" db="EMBL/GenBank/DDBJ databases">
        <title>Metabolic potential, ecology and presence of endohyphal bacteria is reflected in genomic diversity of Mucoromycotina.</title>
        <authorList>
            <person name="Muszewska A."/>
            <person name="Okrasinska A."/>
            <person name="Steczkiewicz K."/>
            <person name="Drgas O."/>
            <person name="Orlowska M."/>
            <person name="Perlinska-Lenart U."/>
            <person name="Aleksandrzak-Piekarczyk T."/>
            <person name="Szatraj K."/>
            <person name="Zielenkiewicz U."/>
            <person name="Pilsyk S."/>
            <person name="Malc E."/>
            <person name="Mieczkowski P."/>
            <person name="Kruszewska J.S."/>
            <person name="Biernat P."/>
            <person name="Pawlowska J."/>
        </authorList>
    </citation>
    <scope>NUCLEOTIDE SEQUENCE</scope>
    <source>
        <strain evidence="1">WA0000018081</strain>
    </source>
</reference>
<gene>
    <name evidence="1" type="ORF">INT48_001698</name>
</gene>
<protein>
    <submittedName>
        <fullName evidence="1">Uncharacterized protein</fullName>
    </submittedName>
</protein>
<organism evidence="1 2">
    <name type="scientific">Thamnidium elegans</name>
    <dbReference type="NCBI Taxonomy" id="101142"/>
    <lineage>
        <taxon>Eukaryota</taxon>
        <taxon>Fungi</taxon>
        <taxon>Fungi incertae sedis</taxon>
        <taxon>Mucoromycota</taxon>
        <taxon>Mucoromycotina</taxon>
        <taxon>Mucoromycetes</taxon>
        <taxon>Mucorales</taxon>
        <taxon>Mucorineae</taxon>
        <taxon>Mucoraceae</taxon>
        <taxon>Thamnidium</taxon>
    </lineage>
</organism>